<dbReference type="Proteomes" id="UP000807785">
    <property type="component" value="Unassembled WGS sequence"/>
</dbReference>
<proteinExistence type="inferred from homology"/>
<evidence type="ECO:0000256" key="1">
    <source>
        <dbReference type="ARBA" id="ARBA00022649"/>
    </source>
</evidence>
<dbReference type="AlphaFoldDB" id="A0A9D7E5L3"/>
<organism evidence="4 5">
    <name type="scientific">Candidatus Methylophosphatis roskildensis</name>
    <dbReference type="NCBI Taxonomy" id="2899263"/>
    <lineage>
        <taxon>Bacteria</taxon>
        <taxon>Pseudomonadati</taxon>
        <taxon>Pseudomonadota</taxon>
        <taxon>Betaproteobacteria</taxon>
        <taxon>Nitrosomonadales</taxon>
        <taxon>Sterolibacteriaceae</taxon>
        <taxon>Candidatus Methylophosphatis</taxon>
    </lineage>
</organism>
<feature type="region of interest" description="Disordered" evidence="3">
    <location>
        <begin position="74"/>
        <end position="93"/>
    </location>
</feature>
<gene>
    <name evidence="4" type="ORF">IPH26_16375</name>
</gene>
<dbReference type="SUPFAM" id="SSF47598">
    <property type="entry name" value="Ribbon-helix-helix"/>
    <property type="match status" value="1"/>
</dbReference>
<dbReference type="InterPro" id="IPR010985">
    <property type="entry name" value="Ribbon_hlx_hlx"/>
</dbReference>
<dbReference type="GO" id="GO:0006355">
    <property type="term" value="P:regulation of DNA-templated transcription"/>
    <property type="evidence" value="ECO:0007669"/>
    <property type="project" value="InterPro"/>
</dbReference>
<comment type="similarity">
    <text evidence="2">Belongs to the TacA antitoxin family.</text>
</comment>
<keyword evidence="1" id="KW-1277">Toxin-antitoxin system</keyword>
<evidence type="ECO:0000313" key="4">
    <source>
        <dbReference type="EMBL" id="MBK6974449.1"/>
    </source>
</evidence>
<dbReference type="Pfam" id="PF08681">
    <property type="entry name" value="TacA1"/>
    <property type="match status" value="1"/>
</dbReference>
<reference evidence="4" key="1">
    <citation type="submission" date="2020-10" db="EMBL/GenBank/DDBJ databases">
        <title>Connecting structure to function with the recovery of over 1000 high-quality activated sludge metagenome-assembled genomes encoding full-length rRNA genes using long-read sequencing.</title>
        <authorList>
            <person name="Singleton C.M."/>
            <person name="Petriglieri F."/>
            <person name="Kristensen J.M."/>
            <person name="Kirkegaard R.H."/>
            <person name="Michaelsen T.Y."/>
            <person name="Andersen M.H."/>
            <person name="Karst S.M."/>
            <person name="Dueholm M.S."/>
            <person name="Nielsen P.H."/>
            <person name="Albertsen M."/>
        </authorList>
    </citation>
    <scope>NUCLEOTIDE SEQUENCE</scope>
    <source>
        <strain evidence="4">Bjer_18-Q3-R1-45_BAT3C.347</strain>
    </source>
</reference>
<protein>
    <submittedName>
        <fullName evidence="4">DUF1778 domain-containing protein</fullName>
    </submittedName>
</protein>
<dbReference type="EMBL" id="JADJEV010000004">
    <property type="protein sequence ID" value="MBK6974449.1"/>
    <property type="molecule type" value="Genomic_DNA"/>
</dbReference>
<comment type="caution">
    <text evidence="4">The sequence shown here is derived from an EMBL/GenBank/DDBJ whole genome shotgun (WGS) entry which is preliminary data.</text>
</comment>
<sequence length="93" mass="10463">MSADTQAHERIDLRTSPEIKNLIVRAASSVGMTVSAFLLGTAQERAKEILAEKEMVTLTSRDWGAFARALDNSEKPRPKLAAAMKRHRDWQKR</sequence>
<dbReference type="InterPro" id="IPR014795">
    <property type="entry name" value="TacA_1-like"/>
</dbReference>
<dbReference type="PANTHER" id="PTHR35401">
    <property type="entry name" value="COPG FAMILY HELIX-TURN-HELIX PROTEIN-RELATED-RELATED"/>
    <property type="match status" value="1"/>
</dbReference>
<evidence type="ECO:0000256" key="2">
    <source>
        <dbReference type="ARBA" id="ARBA00049988"/>
    </source>
</evidence>
<evidence type="ECO:0000313" key="5">
    <source>
        <dbReference type="Proteomes" id="UP000807785"/>
    </source>
</evidence>
<feature type="compositionally biased region" description="Basic residues" evidence="3">
    <location>
        <begin position="84"/>
        <end position="93"/>
    </location>
</feature>
<name>A0A9D7E5L3_9PROT</name>
<dbReference type="Gene3D" id="1.20.5.780">
    <property type="entry name" value="Single helix bin"/>
    <property type="match status" value="1"/>
</dbReference>
<dbReference type="PANTHER" id="PTHR35401:SF2">
    <property type="entry name" value="ABC-TYPE TRANSPORT SYSTEM"/>
    <property type="match status" value="1"/>
</dbReference>
<evidence type="ECO:0000256" key="3">
    <source>
        <dbReference type="SAM" id="MobiDB-lite"/>
    </source>
</evidence>
<accession>A0A9D7E5L3</accession>